<protein>
    <submittedName>
        <fullName evidence="2">Putative glc8 protein</fullName>
    </submittedName>
</protein>
<sequence length="331" mass="36051">MLICYSLGMNNLNNYPAPVLPKLVLSVIGAGAGAGAGNGNGNGNGTGTATYPRAAHSDYCTLAFMAATMSSSEAQVLHSPPSPTAKRPKGILKNSFHRSPPFQAPITTSAPPITSPKHVAVPSTPTTSAISDHDVTLQNTLQNAGQRRSSSASRPIRRSSSGSTYNNHDDSNNMRLQWDEANLYLTEQEKSSTMKINEPKTPYAKHYDPAEDADEIRTIDAGDIVVDELDKVKGGYKRNHQRDEEIPGLSLGEPEEAVPEREVEMGEGEEKKVHVAGENGRDADAEMLGMTEEEREKHEKFEAMRRKHYDMANVAGLLGHPEDIDDDEEMR</sequence>
<dbReference type="HOGENOM" id="CLU_070379_0_0_1"/>
<dbReference type="PANTHER" id="PTHR12398:SF20">
    <property type="entry name" value="PROTEIN PHOSPHATASE 1 REGULATORY INHIBITOR SUBUNIT 2"/>
    <property type="match status" value="1"/>
</dbReference>
<feature type="compositionally biased region" description="Low complexity" evidence="1">
    <location>
        <begin position="104"/>
        <end position="116"/>
    </location>
</feature>
<feature type="compositionally biased region" description="Basic and acidic residues" evidence="1">
    <location>
        <begin position="258"/>
        <end position="284"/>
    </location>
</feature>
<organism evidence="2 3">
    <name type="scientific">Botryotinia fuckeliana (strain BcDW1)</name>
    <name type="common">Noble rot fungus</name>
    <name type="synonym">Botrytis cinerea</name>
    <dbReference type="NCBI Taxonomy" id="1290391"/>
    <lineage>
        <taxon>Eukaryota</taxon>
        <taxon>Fungi</taxon>
        <taxon>Dikarya</taxon>
        <taxon>Ascomycota</taxon>
        <taxon>Pezizomycotina</taxon>
        <taxon>Leotiomycetes</taxon>
        <taxon>Helotiales</taxon>
        <taxon>Sclerotiniaceae</taxon>
        <taxon>Botrytis</taxon>
    </lineage>
</organism>
<feature type="region of interest" description="Disordered" evidence="1">
    <location>
        <begin position="236"/>
        <end position="284"/>
    </location>
</feature>
<feature type="region of interest" description="Disordered" evidence="1">
    <location>
        <begin position="74"/>
        <end position="173"/>
    </location>
</feature>
<dbReference type="OrthoDB" id="551302at2759"/>
<name>M7USP8_BOTF1</name>
<gene>
    <name evidence="2" type="ORF">BcDW1_1305</name>
</gene>
<accession>M7USP8</accession>
<dbReference type="EMBL" id="KB707718">
    <property type="protein sequence ID" value="EMR90038.1"/>
    <property type="molecule type" value="Genomic_DNA"/>
</dbReference>
<dbReference type="STRING" id="1290391.M7USP8"/>
<dbReference type="GO" id="GO:0004864">
    <property type="term" value="F:protein phosphatase inhibitor activity"/>
    <property type="evidence" value="ECO:0007669"/>
    <property type="project" value="InterPro"/>
</dbReference>
<dbReference type="GO" id="GO:0009966">
    <property type="term" value="P:regulation of signal transduction"/>
    <property type="evidence" value="ECO:0007669"/>
    <property type="project" value="InterPro"/>
</dbReference>
<feature type="compositionally biased region" description="Polar residues" evidence="1">
    <location>
        <begin position="123"/>
        <end position="146"/>
    </location>
</feature>
<dbReference type="InterPro" id="IPR007062">
    <property type="entry name" value="PPI-2"/>
</dbReference>
<evidence type="ECO:0000313" key="3">
    <source>
        <dbReference type="Proteomes" id="UP000012045"/>
    </source>
</evidence>
<dbReference type="Pfam" id="PF04979">
    <property type="entry name" value="IPP-2"/>
    <property type="match status" value="1"/>
</dbReference>
<proteinExistence type="predicted"/>
<evidence type="ECO:0000256" key="1">
    <source>
        <dbReference type="SAM" id="MobiDB-lite"/>
    </source>
</evidence>
<dbReference type="PANTHER" id="PTHR12398">
    <property type="entry name" value="PROTEIN PHOSPHATASE INHIBITOR"/>
    <property type="match status" value="1"/>
</dbReference>
<feature type="compositionally biased region" description="Low complexity" evidence="1">
    <location>
        <begin position="147"/>
        <end position="163"/>
    </location>
</feature>
<reference evidence="3" key="1">
    <citation type="journal article" date="2013" name="Genome Announc.">
        <title>Draft genome sequence of Botrytis cinerea BcDW1, inoculum for noble rot of grape berries.</title>
        <authorList>
            <person name="Blanco-Ulate B."/>
            <person name="Allen G."/>
            <person name="Powell A.L."/>
            <person name="Cantu D."/>
        </authorList>
    </citation>
    <scope>NUCLEOTIDE SEQUENCE [LARGE SCALE GENOMIC DNA]</scope>
    <source>
        <strain evidence="3">BcDW1</strain>
    </source>
</reference>
<dbReference type="AlphaFoldDB" id="M7USP8"/>
<dbReference type="Proteomes" id="UP000012045">
    <property type="component" value="Unassembled WGS sequence"/>
</dbReference>
<evidence type="ECO:0000313" key="2">
    <source>
        <dbReference type="EMBL" id="EMR90038.1"/>
    </source>
</evidence>